<gene>
    <name evidence="2" type="ORF">BG845_03396</name>
</gene>
<evidence type="ECO:0000313" key="2">
    <source>
        <dbReference type="EMBL" id="OSY39451.1"/>
    </source>
</evidence>
<reference evidence="2 3" key="1">
    <citation type="submission" date="2016-09" db="EMBL/GenBank/DDBJ databases">
        <title>Pseudonocardia autotrophica DSM535, a candidate organism with high potential of specific P450 cytochromes.</title>
        <authorList>
            <person name="Grumaz C."/>
            <person name="Vainshtein Y."/>
            <person name="Kirstahler P."/>
            <person name="Sohn K."/>
        </authorList>
    </citation>
    <scope>NUCLEOTIDE SEQUENCE [LARGE SCALE GENOMIC DNA]</scope>
    <source>
        <strain evidence="2 3">DSM 535</strain>
    </source>
</reference>
<protein>
    <submittedName>
        <fullName evidence="2">Bacterial type II secretion system protein F domain protein</fullName>
    </submittedName>
</protein>
<keyword evidence="1" id="KW-0812">Transmembrane</keyword>
<feature type="transmembrane region" description="Helical" evidence="1">
    <location>
        <begin position="61"/>
        <end position="87"/>
    </location>
</feature>
<accession>A0A1Y2MWE0</accession>
<dbReference type="OrthoDB" id="3712305at2"/>
<dbReference type="STRING" id="2074.BG845_03396"/>
<evidence type="ECO:0000313" key="3">
    <source>
        <dbReference type="Proteomes" id="UP000194360"/>
    </source>
</evidence>
<feature type="transmembrane region" description="Helical" evidence="1">
    <location>
        <begin position="250"/>
        <end position="269"/>
    </location>
</feature>
<name>A0A1Y2MWE0_PSEAH</name>
<keyword evidence="1" id="KW-0472">Membrane</keyword>
<dbReference type="Proteomes" id="UP000194360">
    <property type="component" value="Unassembled WGS sequence"/>
</dbReference>
<dbReference type="AlphaFoldDB" id="A0A1Y2MWE0"/>
<comment type="caution">
    <text evidence="2">The sequence shown here is derived from an EMBL/GenBank/DDBJ whole genome shotgun (WGS) entry which is preliminary data.</text>
</comment>
<dbReference type="PANTHER" id="PTHR35007:SF4">
    <property type="entry name" value="CONSERVED TRANSMEMBRANE PROTEIN-RELATED"/>
    <property type="match status" value="1"/>
</dbReference>
<keyword evidence="3" id="KW-1185">Reference proteome</keyword>
<sequence>MGAVHAVLSALPPAGRAAPVLLLLACAVTGLPGSGAGQRLRGLGPATARRIRGPLPPVASGYLLVALAGGFLLGPAGSACALGAVWFTRRRWAARRRAEQAVAVAGELAEALARIADEIRTGAHPAAALAGCEHDGPLARTVLRPAAVAAEIGEPVPGALRRAATGPASRDVERIAAAWELADRHGAPLAGLLTQLLTDLRWRIAHGARVQAQLAGPRATATVLTALPLAGAGLGQLMGIAPLTVLRTGWHGPILLVLGVLLTAAGAAWSDRILRAAVPS</sequence>
<dbReference type="PANTHER" id="PTHR35007">
    <property type="entry name" value="INTEGRAL MEMBRANE PROTEIN-RELATED"/>
    <property type="match status" value="1"/>
</dbReference>
<keyword evidence="1" id="KW-1133">Transmembrane helix</keyword>
<dbReference type="RefSeq" id="WP_085913617.1">
    <property type="nucleotide sequence ID" value="NZ_AP018920.1"/>
</dbReference>
<feature type="transmembrane region" description="Helical" evidence="1">
    <location>
        <begin position="219"/>
        <end position="238"/>
    </location>
</feature>
<proteinExistence type="predicted"/>
<organism evidence="2 3">
    <name type="scientific">Pseudonocardia autotrophica</name>
    <name type="common">Amycolata autotrophica</name>
    <name type="synonym">Nocardia autotrophica</name>
    <dbReference type="NCBI Taxonomy" id="2074"/>
    <lineage>
        <taxon>Bacteria</taxon>
        <taxon>Bacillati</taxon>
        <taxon>Actinomycetota</taxon>
        <taxon>Actinomycetes</taxon>
        <taxon>Pseudonocardiales</taxon>
        <taxon>Pseudonocardiaceae</taxon>
        <taxon>Pseudonocardia</taxon>
    </lineage>
</organism>
<evidence type="ECO:0000256" key="1">
    <source>
        <dbReference type="SAM" id="Phobius"/>
    </source>
</evidence>
<dbReference type="EMBL" id="MIGB01000017">
    <property type="protein sequence ID" value="OSY39451.1"/>
    <property type="molecule type" value="Genomic_DNA"/>
</dbReference>